<dbReference type="Gene3D" id="3.30.428.10">
    <property type="entry name" value="HIT-like"/>
    <property type="match status" value="1"/>
</dbReference>
<dbReference type="Pfam" id="PF11969">
    <property type="entry name" value="DcpS_C"/>
    <property type="match status" value="1"/>
</dbReference>
<evidence type="ECO:0000313" key="6">
    <source>
        <dbReference type="Proteomes" id="UP000193922"/>
    </source>
</evidence>
<dbReference type="EMBL" id="MCFD01000001">
    <property type="protein sequence ID" value="ORX74559.1"/>
    <property type="molecule type" value="Genomic_DNA"/>
</dbReference>
<comment type="caution">
    <text evidence="5">The sequence shown here is derived from an EMBL/GenBank/DDBJ whole genome shotgun (WGS) entry which is preliminary data.</text>
</comment>
<dbReference type="GO" id="GO:0016787">
    <property type="term" value="F:hydrolase activity"/>
    <property type="evidence" value="ECO:0007669"/>
    <property type="project" value="UniProtKB-KW"/>
</dbReference>
<reference evidence="5 6" key="1">
    <citation type="submission" date="2016-07" db="EMBL/GenBank/DDBJ databases">
        <title>Pervasive Adenine N6-methylation of Active Genes in Fungi.</title>
        <authorList>
            <consortium name="DOE Joint Genome Institute"/>
            <person name="Mondo S.J."/>
            <person name="Dannebaum R.O."/>
            <person name="Kuo R.C."/>
            <person name="Labutti K."/>
            <person name="Haridas S."/>
            <person name="Kuo A."/>
            <person name="Salamov A."/>
            <person name="Ahrendt S.R."/>
            <person name="Lipzen A."/>
            <person name="Sullivan W."/>
            <person name="Andreopoulos W.B."/>
            <person name="Clum A."/>
            <person name="Lindquist E."/>
            <person name="Daum C."/>
            <person name="Ramamoorthy G.K."/>
            <person name="Gryganskyi A."/>
            <person name="Culley D."/>
            <person name="Magnuson J.K."/>
            <person name="James T.Y."/>
            <person name="O'Malley M.A."/>
            <person name="Stajich J.E."/>
            <person name="Spatafora J.W."/>
            <person name="Visel A."/>
            <person name="Grigoriev I.V."/>
        </authorList>
    </citation>
    <scope>NUCLEOTIDE SEQUENCE [LARGE SCALE GENOMIC DNA]</scope>
    <source>
        <strain evidence="5 6">ATCC 12442</strain>
    </source>
</reference>
<dbReference type="InterPro" id="IPR011146">
    <property type="entry name" value="HIT-like"/>
</dbReference>
<keyword evidence="6" id="KW-1185">Reference proteome</keyword>
<protein>
    <submittedName>
        <fullName evidence="5">HIT-like protein</fullName>
    </submittedName>
</protein>
<keyword evidence="1" id="KW-0547">Nucleotide-binding</keyword>
<organism evidence="5 6">
    <name type="scientific">Linderina pennispora</name>
    <dbReference type="NCBI Taxonomy" id="61395"/>
    <lineage>
        <taxon>Eukaryota</taxon>
        <taxon>Fungi</taxon>
        <taxon>Fungi incertae sedis</taxon>
        <taxon>Zoopagomycota</taxon>
        <taxon>Kickxellomycotina</taxon>
        <taxon>Kickxellomycetes</taxon>
        <taxon>Kickxellales</taxon>
        <taxon>Kickxellaceae</taxon>
        <taxon>Linderina</taxon>
    </lineage>
</organism>
<proteinExistence type="predicted"/>
<dbReference type="AlphaFoldDB" id="A0A1Y1WLX0"/>
<gene>
    <name evidence="5" type="ORF">DL89DRAFT_207008</name>
</gene>
<evidence type="ECO:0000256" key="3">
    <source>
        <dbReference type="PROSITE-ProRule" id="PRU00464"/>
    </source>
</evidence>
<name>A0A1Y1WLX0_9FUNG</name>
<dbReference type="PANTHER" id="PTHR12486">
    <property type="entry name" value="APRATAXIN-RELATED"/>
    <property type="match status" value="1"/>
</dbReference>
<evidence type="ECO:0000256" key="2">
    <source>
        <dbReference type="ARBA" id="ARBA00022801"/>
    </source>
</evidence>
<feature type="domain" description="HIT" evidence="4">
    <location>
        <begin position="1"/>
        <end position="75"/>
    </location>
</feature>
<sequence>KYCVFCHPLDRVVYEDDELIAFHDIKPDARLHLLVIPREHFGTVKELTSGDIPMVKRMHELGQRLLREQGFESEN</sequence>
<feature type="non-terminal residue" evidence="5">
    <location>
        <position position="75"/>
    </location>
</feature>
<comment type="caution">
    <text evidence="3">Lacks conserved residue(s) required for the propagation of feature annotation.</text>
</comment>
<dbReference type="Proteomes" id="UP000193922">
    <property type="component" value="Unassembled WGS sequence"/>
</dbReference>
<dbReference type="PROSITE" id="PS51084">
    <property type="entry name" value="HIT_2"/>
    <property type="match status" value="1"/>
</dbReference>
<dbReference type="RefSeq" id="XP_040747770.1">
    <property type="nucleotide sequence ID" value="XM_040884106.1"/>
</dbReference>
<dbReference type="InterPro" id="IPR036265">
    <property type="entry name" value="HIT-like_sf"/>
</dbReference>
<evidence type="ECO:0000259" key="4">
    <source>
        <dbReference type="PROSITE" id="PS51084"/>
    </source>
</evidence>
<evidence type="ECO:0000313" key="5">
    <source>
        <dbReference type="EMBL" id="ORX74559.1"/>
    </source>
</evidence>
<dbReference type="GO" id="GO:0000166">
    <property type="term" value="F:nucleotide binding"/>
    <property type="evidence" value="ECO:0007669"/>
    <property type="project" value="UniProtKB-KW"/>
</dbReference>
<dbReference type="PANTHER" id="PTHR12486:SF5">
    <property type="entry name" value="ADENOSINE 5'-MONOPHOSPHORAMIDASE HINT3"/>
    <property type="match status" value="1"/>
</dbReference>
<keyword evidence="2" id="KW-0378">Hydrolase</keyword>
<dbReference type="OrthoDB" id="1915375at2759"/>
<accession>A0A1Y1WLX0</accession>
<dbReference type="STRING" id="61395.A0A1Y1WLX0"/>
<dbReference type="GeneID" id="63800754"/>
<dbReference type="SUPFAM" id="SSF54197">
    <property type="entry name" value="HIT-like"/>
    <property type="match status" value="1"/>
</dbReference>
<evidence type="ECO:0000256" key="1">
    <source>
        <dbReference type="ARBA" id="ARBA00022741"/>
    </source>
</evidence>
<feature type="non-terminal residue" evidence="5">
    <location>
        <position position="1"/>
    </location>
</feature>